<feature type="domain" description="Ribosome biogenesis protein BMS1/TSR1 C-terminal" evidence="1">
    <location>
        <begin position="1"/>
        <end position="111"/>
    </location>
</feature>
<evidence type="ECO:0000313" key="3">
    <source>
        <dbReference type="Proteomes" id="UP000515908"/>
    </source>
</evidence>
<dbReference type="InterPro" id="IPR039761">
    <property type="entry name" value="Bms1/Tsr1"/>
</dbReference>
<protein>
    <submittedName>
        <fullName evidence="2">40S ribosome biogenesis protein Tsr1 and BMS1 C-terminal, putative</fullName>
    </submittedName>
</protein>
<dbReference type="PANTHER" id="PTHR12858:SF2">
    <property type="entry name" value="RIBOSOME BIOGENESIS PROTEIN BMS1 HOMOLOG"/>
    <property type="match status" value="1"/>
</dbReference>
<dbReference type="GO" id="GO:0000479">
    <property type="term" value="P:endonucleolytic cleavage of tricistronic rRNA transcript (SSU-rRNA, 5.8S rRNA, LSU-rRNA)"/>
    <property type="evidence" value="ECO:0007669"/>
    <property type="project" value="TreeGrafter"/>
</dbReference>
<dbReference type="Pfam" id="PF04950">
    <property type="entry name" value="RIBIOP_C"/>
    <property type="match status" value="1"/>
</dbReference>
<evidence type="ECO:0000313" key="2">
    <source>
        <dbReference type="EMBL" id="CAD2218828.1"/>
    </source>
</evidence>
<dbReference type="SMART" id="SM01362">
    <property type="entry name" value="DUF663"/>
    <property type="match status" value="1"/>
</dbReference>
<dbReference type="GO" id="GO:0034511">
    <property type="term" value="F:U3 snoRNA binding"/>
    <property type="evidence" value="ECO:0007669"/>
    <property type="project" value="TreeGrafter"/>
</dbReference>
<accession>A0A7G2CG09</accession>
<proteinExistence type="predicted"/>
<organism evidence="2 3">
    <name type="scientific">Angomonas deanei</name>
    <dbReference type="NCBI Taxonomy" id="59799"/>
    <lineage>
        <taxon>Eukaryota</taxon>
        <taxon>Discoba</taxon>
        <taxon>Euglenozoa</taxon>
        <taxon>Kinetoplastea</taxon>
        <taxon>Metakinetoplastina</taxon>
        <taxon>Trypanosomatida</taxon>
        <taxon>Trypanosomatidae</taxon>
        <taxon>Strigomonadinae</taxon>
        <taxon>Angomonas</taxon>
    </lineage>
</organism>
<name>A0A7G2CG09_9TRYP</name>
<dbReference type="PANTHER" id="PTHR12858">
    <property type="entry name" value="RIBOSOME BIOGENESIS PROTEIN"/>
    <property type="match status" value="1"/>
</dbReference>
<evidence type="ECO:0000259" key="1">
    <source>
        <dbReference type="SMART" id="SM01362"/>
    </source>
</evidence>
<dbReference type="Proteomes" id="UP000515908">
    <property type="component" value="Chromosome 12"/>
</dbReference>
<reference evidence="2 3" key="1">
    <citation type="submission" date="2020-08" db="EMBL/GenBank/DDBJ databases">
        <authorList>
            <person name="Newling K."/>
            <person name="Davey J."/>
            <person name="Forrester S."/>
        </authorList>
    </citation>
    <scope>NUCLEOTIDE SEQUENCE [LARGE SCALE GENOMIC DNA]</scope>
    <source>
        <strain evidence="3">Crithidia deanei Carvalho (ATCC PRA-265)</strain>
    </source>
</reference>
<dbReference type="GO" id="GO:0005525">
    <property type="term" value="F:GTP binding"/>
    <property type="evidence" value="ECO:0007669"/>
    <property type="project" value="TreeGrafter"/>
</dbReference>
<dbReference type="GO" id="GO:0003924">
    <property type="term" value="F:GTPase activity"/>
    <property type="evidence" value="ECO:0007669"/>
    <property type="project" value="TreeGrafter"/>
</dbReference>
<keyword evidence="3" id="KW-1185">Reference proteome</keyword>
<dbReference type="GO" id="GO:0000462">
    <property type="term" value="P:maturation of SSU-rRNA from tricistronic rRNA transcript (SSU-rRNA, 5.8S rRNA, LSU-rRNA)"/>
    <property type="evidence" value="ECO:0007669"/>
    <property type="project" value="TreeGrafter"/>
</dbReference>
<gene>
    <name evidence="2" type="ORF">ADEAN_000632100</name>
</gene>
<dbReference type="GO" id="GO:0030686">
    <property type="term" value="C:90S preribosome"/>
    <property type="evidence" value="ECO:0007669"/>
    <property type="project" value="TreeGrafter"/>
</dbReference>
<dbReference type="InterPro" id="IPR007034">
    <property type="entry name" value="BMS1_TSR1_C"/>
</dbReference>
<dbReference type="EMBL" id="LR877156">
    <property type="protein sequence ID" value="CAD2218828.1"/>
    <property type="molecule type" value="Genomic_DNA"/>
</dbReference>
<sequence length="111" mass="12721">MRHRWYPKILKAQDPILLSMGWRRIQTQPIFATEDPNGRSRYLKYTPQHMHCIAAFYAPVVPPNTGFLAFPVREQRTTNFRITASGYTVGNDVTTGVVKKLKLTGTSRQGR</sequence>
<dbReference type="AlphaFoldDB" id="A0A7G2CG09"/>
<dbReference type="VEuPathDB" id="TriTrypDB:ADEAN_000632100"/>